<feature type="domain" description="STAS" evidence="6">
    <location>
        <begin position="515"/>
        <end position="666"/>
    </location>
</feature>
<evidence type="ECO:0000256" key="3">
    <source>
        <dbReference type="ARBA" id="ARBA00022989"/>
    </source>
</evidence>
<gene>
    <name evidence="7" type="primary">LOC114335389</name>
</gene>
<dbReference type="InParanoid" id="A0A6P7G325"/>
<dbReference type="PANTHER" id="PTHR11814">
    <property type="entry name" value="SULFATE TRANSPORTER"/>
    <property type="match status" value="1"/>
</dbReference>
<proteinExistence type="predicted"/>
<dbReference type="CDD" id="cd07042">
    <property type="entry name" value="STAS_SulP_like_sulfate_transporter"/>
    <property type="match status" value="1"/>
</dbReference>
<evidence type="ECO:0000256" key="4">
    <source>
        <dbReference type="ARBA" id="ARBA00023136"/>
    </source>
</evidence>
<comment type="subcellular location">
    <subcellularLocation>
        <location evidence="1">Membrane</location>
        <topology evidence="1">Multi-pass membrane protein</topology>
    </subcellularLocation>
</comment>
<name>A0A6P7G325_DIAVI</name>
<reference evidence="7" key="1">
    <citation type="submission" date="2025-08" db="UniProtKB">
        <authorList>
            <consortium name="RefSeq"/>
        </authorList>
    </citation>
    <scope>IDENTIFICATION</scope>
</reference>
<evidence type="ECO:0000256" key="1">
    <source>
        <dbReference type="ARBA" id="ARBA00004141"/>
    </source>
</evidence>
<dbReference type="Pfam" id="PF00916">
    <property type="entry name" value="Sulfate_transp"/>
    <property type="match status" value="1"/>
</dbReference>
<dbReference type="RefSeq" id="XP_028141417.1">
    <property type="nucleotide sequence ID" value="XM_028285616.1"/>
</dbReference>
<sequence>MSVPGTPEIRIQRPLYENDQLRQDLNYEKDQTKFVNKLCKEKVSPKSIIKSTIPVLGWLPKYEWRTDILSDLASGYTVAIMHIPQGMAYALLGNVPPVVGIYMAIFPVLVYFFLGTSRHVSMGTFSIACLMTGKAVLEHADPSYFDTTNTNSTDVVIRGMGYSPVQVATTVTLIVSIIQLLMFALRLGAATNLLSDMLVSAFTCGSAFQIVVTQIKDLLGITMPKIKGNFLTIKILKVIFEEIGQTNYAAVIISAITIVVLIFNNEFLKQLVAKKSSIPIPIELIVVIIGTVSSQYLDFHKNYGIKIVGDIPTGFPQPEMPPLDLVPSVLVDGVSTAIVSYAISMSLAMILAQKANYEVDANQELLAMGVSNAVGSFFSCMPLCASLSRSMIQQVVGGKTQIVSIVSSMLLIVTVLWIAPFFESLPKAVLAGIIVVSLKGMLVQVTQLVSYYKLSKFDALVWITTFVSVVFISMEIALMVGISLSLLSIFIASFKPYTCLLGSVPHTDLYLDMNRYKGAKEIEGLKIFHYCGGINFATKGIFKTELYRLINLNPQKELISREKLDKIMNKDLPPTEFKEKVKKLESKINRDLKCIILDFSSVSCLDPCSVTMLRNEMAEFKKLDITFYVAACSDDIYNLLNKCGLLSKEKESLRVFPSIHDAVQAASHAMNIPIELQILPIVLPNIMIENEES</sequence>
<dbReference type="FunCoup" id="A0A6P7G325">
    <property type="interactions" value="106"/>
</dbReference>
<dbReference type="InterPro" id="IPR002645">
    <property type="entry name" value="STAS_dom"/>
</dbReference>
<dbReference type="NCBIfam" id="TIGR00815">
    <property type="entry name" value="sulP"/>
    <property type="match status" value="1"/>
</dbReference>
<feature type="transmembrane region" description="Helical" evidence="5">
    <location>
        <begin position="365"/>
        <end position="388"/>
    </location>
</feature>
<feature type="transmembrane region" description="Helical" evidence="5">
    <location>
        <begin position="400"/>
        <end position="422"/>
    </location>
</feature>
<dbReference type="Gene3D" id="3.30.750.24">
    <property type="entry name" value="STAS domain"/>
    <property type="match status" value="1"/>
</dbReference>
<dbReference type="OrthoDB" id="288203at2759"/>
<keyword evidence="4 5" id="KW-0472">Membrane</keyword>
<accession>A0A6P7G325</accession>
<feature type="transmembrane region" description="Helical" evidence="5">
    <location>
        <begin position="91"/>
        <end position="114"/>
    </location>
</feature>
<feature type="transmembrane region" description="Helical" evidence="5">
    <location>
        <begin position="248"/>
        <end position="268"/>
    </location>
</feature>
<dbReference type="GO" id="GO:0055085">
    <property type="term" value="P:transmembrane transport"/>
    <property type="evidence" value="ECO:0007669"/>
    <property type="project" value="InterPro"/>
</dbReference>
<dbReference type="InterPro" id="IPR036513">
    <property type="entry name" value="STAS_dom_sf"/>
</dbReference>
<protein>
    <submittedName>
        <fullName evidence="7">Solute carrier family 26 member 10-like</fullName>
    </submittedName>
</protein>
<dbReference type="Pfam" id="PF01740">
    <property type="entry name" value="STAS"/>
    <property type="match status" value="1"/>
</dbReference>
<feature type="transmembrane region" description="Helical" evidence="5">
    <location>
        <begin position="459"/>
        <end position="492"/>
    </location>
</feature>
<evidence type="ECO:0000256" key="2">
    <source>
        <dbReference type="ARBA" id="ARBA00022692"/>
    </source>
</evidence>
<dbReference type="GO" id="GO:0016020">
    <property type="term" value="C:membrane"/>
    <property type="evidence" value="ECO:0007669"/>
    <property type="project" value="UniProtKB-SubCell"/>
</dbReference>
<dbReference type="AlphaFoldDB" id="A0A6P7G325"/>
<evidence type="ECO:0000313" key="7">
    <source>
        <dbReference type="RefSeq" id="XP_028141417.1"/>
    </source>
</evidence>
<feature type="transmembrane region" description="Helical" evidence="5">
    <location>
        <begin position="329"/>
        <end position="353"/>
    </location>
</feature>
<dbReference type="PROSITE" id="PS50801">
    <property type="entry name" value="STAS"/>
    <property type="match status" value="1"/>
</dbReference>
<feature type="transmembrane region" description="Helical" evidence="5">
    <location>
        <begin position="428"/>
        <end position="452"/>
    </location>
</feature>
<dbReference type="InterPro" id="IPR001902">
    <property type="entry name" value="SLC26A/SulP_fam"/>
</dbReference>
<evidence type="ECO:0000259" key="6">
    <source>
        <dbReference type="PROSITE" id="PS50801"/>
    </source>
</evidence>
<dbReference type="SUPFAM" id="SSF52091">
    <property type="entry name" value="SpoIIaa-like"/>
    <property type="match status" value="1"/>
</dbReference>
<keyword evidence="2 5" id="KW-0812">Transmembrane</keyword>
<keyword evidence="3 5" id="KW-1133">Transmembrane helix</keyword>
<organism evidence="7">
    <name type="scientific">Diabrotica virgifera virgifera</name>
    <name type="common">western corn rootworm</name>
    <dbReference type="NCBI Taxonomy" id="50390"/>
    <lineage>
        <taxon>Eukaryota</taxon>
        <taxon>Metazoa</taxon>
        <taxon>Ecdysozoa</taxon>
        <taxon>Arthropoda</taxon>
        <taxon>Hexapoda</taxon>
        <taxon>Insecta</taxon>
        <taxon>Pterygota</taxon>
        <taxon>Neoptera</taxon>
        <taxon>Endopterygota</taxon>
        <taxon>Coleoptera</taxon>
        <taxon>Polyphaga</taxon>
        <taxon>Cucujiformia</taxon>
        <taxon>Chrysomeloidea</taxon>
        <taxon>Chrysomelidae</taxon>
        <taxon>Galerucinae</taxon>
        <taxon>Diabroticina</taxon>
        <taxon>Diabroticites</taxon>
        <taxon>Diabrotica</taxon>
    </lineage>
</organism>
<evidence type="ECO:0000256" key="5">
    <source>
        <dbReference type="SAM" id="Phobius"/>
    </source>
</evidence>
<dbReference type="InterPro" id="IPR011547">
    <property type="entry name" value="SLC26A/SulP_dom"/>
</dbReference>
<feature type="transmembrane region" description="Helical" evidence="5">
    <location>
        <begin position="165"/>
        <end position="185"/>
    </location>
</feature>